<dbReference type="GO" id="GO:0000978">
    <property type="term" value="F:RNA polymerase II cis-regulatory region sequence-specific DNA binding"/>
    <property type="evidence" value="ECO:0007669"/>
    <property type="project" value="TreeGrafter"/>
</dbReference>
<dbReference type="OrthoDB" id="2328572at2759"/>
<dbReference type="InterPro" id="IPR036864">
    <property type="entry name" value="Zn2-C6_fun-type_DNA-bd_sf"/>
</dbReference>
<keyword evidence="9" id="KW-1185">Reference proteome</keyword>
<organism evidence="8 9">
    <name type="scientific">Periconia macrospinosa</name>
    <dbReference type="NCBI Taxonomy" id="97972"/>
    <lineage>
        <taxon>Eukaryota</taxon>
        <taxon>Fungi</taxon>
        <taxon>Dikarya</taxon>
        <taxon>Ascomycota</taxon>
        <taxon>Pezizomycotina</taxon>
        <taxon>Dothideomycetes</taxon>
        <taxon>Pleosporomycetidae</taxon>
        <taxon>Pleosporales</taxon>
        <taxon>Massarineae</taxon>
        <taxon>Periconiaceae</taxon>
        <taxon>Periconia</taxon>
    </lineage>
</organism>
<feature type="region of interest" description="Disordered" evidence="6">
    <location>
        <begin position="292"/>
        <end position="362"/>
    </location>
</feature>
<dbReference type="Proteomes" id="UP000244855">
    <property type="component" value="Unassembled WGS sequence"/>
</dbReference>
<dbReference type="Gene3D" id="4.10.240.10">
    <property type="entry name" value="Zn(2)-C6 fungal-type DNA-binding domain"/>
    <property type="match status" value="1"/>
</dbReference>
<keyword evidence="5" id="KW-0539">Nucleus</keyword>
<evidence type="ECO:0000256" key="4">
    <source>
        <dbReference type="ARBA" id="ARBA00023163"/>
    </source>
</evidence>
<dbReference type="PROSITE" id="PS50048">
    <property type="entry name" value="ZN2_CY6_FUNGAL_2"/>
    <property type="match status" value="1"/>
</dbReference>
<dbReference type="Pfam" id="PF08493">
    <property type="entry name" value="AflR"/>
    <property type="match status" value="1"/>
</dbReference>
<evidence type="ECO:0000256" key="3">
    <source>
        <dbReference type="ARBA" id="ARBA00023125"/>
    </source>
</evidence>
<dbReference type="InterPro" id="IPR051127">
    <property type="entry name" value="Fungal_SecMet_Regulators"/>
</dbReference>
<dbReference type="CDD" id="cd00067">
    <property type="entry name" value="GAL4"/>
    <property type="match status" value="1"/>
</dbReference>
<dbReference type="GO" id="GO:0005634">
    <property type="term" value="C:nucleus"/>
    <property type="evidence" value="ECO:0007669"/>
    <property type="project" value="InterPro"/>
</dbReference>
<dbReference type="EMBL" id="KZ805354">
    <property type="protein sequence ID" value="PVI01692.1"/>
    <property type="molecule type" value="Genomic_DNA"/>
</dbReference>
<dbReference type="AlphaFoldDB" id="A0A2V1DUS6"/>
<keyword evidence="2" id="KW-0805">Transcription regulation</keyword>
<keyword evidence="3" id="KW-0238">DNA-binding</keyword>
<proteinExistence type="predicted"/>
<dbReference type="PANTHER" id="PTHR47424:SF3">
    <property type="entry name" value="REGULATORY PROTEIN GAL4"/>
    <property type="match status" value="1"/>
</dbReference>
<feature type="region of interest" description="Disordered" evidence="6">
    <location>
        <begin position="170"/>
        <end position="201"/>
    </location>
</feature>
<dbReference type="PRINTS" id="PR00755">
    <property type="entry name" value="AFLATOXINBRP"/>
</dbReference>
<feature type="compositionally biased region" description="Low complexity" evidence="6">
    <location>
        <begin position="304"/>
        <end position="337"/>
    </location>
</feature>
<dbReference type="Pfam" id="PF00172">
    <property type="entry name" value="Zn_clus"/>
    <property type="match status" value="1"/>
</dbReference>
<evidence type="ECO:0000256" key="2">
    <source>
        <dbReference type="ARBA" id="ARBA00023015"/>
    </source>
</evidence>
<dbReference type="SUPFAM" id="SSF57701">
    <property type="entry name" value="Zn2/Cys6 DNA-binding domain"/>
    <property type="match status" value="1"/>
</dbReference>
<gene>
    <name evidence="8" type="ORF">DM02DRAFT_727749</name>
</gene>
<name>A0A2V1DUS6_9PLEO</name>
<evidence type="ECO:0000256" key="5">
    <source>
        <dbReference type="ARBA" id="ARBA00023242"/>
    </source>
</evidence>
<evidence type="ECO:0000313" key="8">
    <source>
        <dbReference type="EMBL" id="PVI01692.1"/>
    </source>
</evidence>
<dbReference type="GO" id="GO:0000435">
    <property type="term" value="P:positive regulation of transcription from RNA polymerase II promoter by galactose"/>
    <property type="evidence" value="ECO:0007669"/>
    <property type="project" value="TreeGrafter"/>
</dbReference>
<evidence type="ECO:0000259" key="7">
    <source>
        <dbReference type="PROSITE" id="PS50048"/>
    </source>
</evidence>
<dbReference type="GO" id="GO:0000981">
    <property type="term" value="F:DNA-binding transcription factor activity, RNA polymerase II-specific"/>
    <property type="evidence" value="ECO:0007669"/>
    <property type="project" value="InterPro"/>
</dbReference>
<evidence type="ECO:0000313" key="9">
    <source>
        <dbReference type="Proteomes" id="UP000244855"/>
    </source>
</evidence>
<accession>A0A2V1DUS6</accession>
<dbReference type="PANTHER" id="PTHR47424">
    <property type="entry name" value="REGULATORY PROTEIN GAL4"/>
    <property type="match status" value="1"/>
</dbReference>
<feature type="domain" description="Zn(2)-C6 fungal-type" evidence="7">
    <location>
        <begin position="20"/>
        <end position="50"/>
    </location>
</feature>
<keyword evidence="4" id="KW-0804">Transcription</keyword>
<dbReference type="SMART" id="SM00066">
    <property type="entry name" value="GAL4"/>
    <property type="match status" value="1"/>
</dbReference>
<evidence type="ECO:0000256" key="1">
    <source>
        <dbReference type="ARBA" id="ARBA00022723"/>
    </source>
</evidence>
<dbReference type="InterPro" id="IPR001138">
    <property type="entry name" value="Zn2Cys6_DnaBD"/>
</dbReference>
<dbReference type="GO" id="GO:0008270">
    <property type="term" value="F:zinc ion binding"/>
    <property type="evidence" value="ECO:0007669"/>
    <property type="project" value="InterPro"/>
</dbReference>
<dbReference type="GO" id="GO:0045122">
    <property type="term" value="P:aflatoxin biosynthetic process"/>
    <property type="evidence" value="ECO:0007669"/>
    <property type="project" value="InterPro"/>
</dbReference>
<reference evidence="8 9" key="1">
    <citation type="journal article" date="2018" name="Sci. Rep.">
        <title>Comparative genomics provides insights into the lifestyle and reveals functional heterogeneity of dark septate endophytic fungi.</title>
        <authorList>
            <person name="Knapp D.G."/>
            <person name="Nemeth J.B."/>
            <person name="Barry K."/>
            <person name="Hainaut M."/>
            <person name="Henrissat B."/>
            <person name="Johnson J."/>
            <person name="Kuo A."/>
            <person name="Lim J.H.P."/>
            <person name="Lipzen A."/>
            <person name="Nolan M."/>
            <person name="Ohm R.A."/>
            <person name="Tamas L."/>
            <person name="Grigoriev I.V."/>
            <person name="Spatafora J.W."/>
            <person name="Nagy L.G."/>
            <person name="Kovacs G.M."/>
        </authorList>
    </citation>
    <scope>NUCLEOTIDE SEQUENCE [LARGE SCALE GENOMIC DNA]</scope>
    <source>
        <strain evidence="8 9">DSE2036</strain>
    </source>
</reference>
<dbReference type="InterPro" id="IPR013700">
    <property type="entry name" value="AflR"/>
</dbReference>
<sequence length="459" mass="49939">MTSEDNIQSSHRPAKKLRSSCDACGFAKVKCDRSQPHCTRCVSLNLNCVYGPSRQSGKKPRRHLGIAHVPGSSARGGLASLPPRHTGNDDSGVDVQYGGEQFTPNVSMVNADAGLNSVSNASNMYNILPTGNENFDDLMFVPNITNLWPPQQHQHQQQQFTTFNPTNVTDHTLPNSTTPEEEEAGGFPNHPPTLPLHPAKDHECYHEPNRVLQSLTIRHPDYGDKATGRPGVNVLPLPQILHANKAAIASFHRFLACGCSKGHPALVMLHASLVSRVLFFYREAAGFVVSEGRSDGYNNGDQYTHNNNTNHSLNHNPNNNTNLPSSSSSSSTTTNNSPSPPQNPSTTTPTASPPPPPRQSCFIITDPPFKIGTFDIEHPDIQTAFRNQLIASEVRKLLPIVAGFVALERDETAKRSAVDGEDHRGLYGDVGRWLEGEYRRTVEVFRGAFGGLGPVGVGT</sequence>
<evidence type="ECO:0000256" key="6">
    <source>
        <dbReference type="SAM" id="MobiDB-lite"/>
    </source>
</evidence>
<protein>
    <recommendedName>
        <fullName evidence="7">Zn(2)-C6 fungal-type domain-containing protein</fullName>
    </recommendedName>
</protein>
<keyword evidence="1" id="KW-0479">Metal-binding</keyword>